<evidence type="ECO:0000313" key="1">
    <source>
        <dbReference type="EMBL" id="KXN66457.1"/>
    </source>
</evidence>
<sequence>MRYTINFIYLLNLIAIIYCKKIERVLFLGLDGAGSFHTKIDTPNVDRLLKSGIYCDYASAMDPTMSGENWGSMLHGVIPSKHGLNNDIADNYPYPEDSPYPSIFKIIYQQDPKAKMASFARWPAINTGIIELSVPMHRVSNLSDDDNIGPMLKYLRANGTDSKLMYFYFGDIDNAGHNMKWMTPIYKINYKKVDAYIGLILDALDVLNIRDTTLVIIAADHGGIGYGHGGTIKFERNVLFGISGPNINTKKLHDNAVRNMDAAAIILKSLNYQIPDYFDAKYPKFQQNRNIFVKLIYRQR</sequence>
<dbReference type="GO" id="GO:0016787">
    <property type="term" value="F:hydrolase activity"/>
    <property type="evidence" value="ECO:0007669"/>
    <property type="project" value="UniProtKB-ARBA"/>
</dbReference>
<reference evidence="1 2" key="1">
    <citation type="journal article" date="2015" name="Genome Biol. Evol.">
        <title>Phylogenomic analyses indicate that early fungi evolved digesting cell walls of algal ancestors of land plants.</title>
        <authorList>
            <person name="Chang Y."/>
            <person name="Wang S."/>
            <person name="Sekimoto S."/>
            <person name="Aerts A.L."/>
            <person name="Choi C."/>
            <person name="Clum A."/>
            <person name="LaButti K.M."/>
            <person name="Lindquist E.A."/>
            <person name="Yee Ngan C."/>
            <person name="Ohm R.A."/>
            <person name="Salamov A.A."/>
            <person name="Grigoriev I.V."/>
            <person name="Spatafora J.W."/>
            <person name="Berbee M.L."/>
        </authorList>
    </citation>
    <scope>NUCLEOTIDE SEQUENCE [LARGE SCALE GENOMIC DNA]</scope>
    <source>
        <strain evidence="1 2">NRRL 28638</strain>
    </source>
</reference>
<protein>
    <submittedName>
        <fullName evidence="1">Alkaline phosphatase-like protein</fullName>
    </submittedName>
</protein>
<dbReference type="Pfam" id="PF01663">
    <property type="entry name" value="Phosphodiest"/>
    <property type="match status" value="1"/>
</dbReference>
<proteinExistence type="predicted"/>
<dbReference type="AlphaFoldDB" id="A0A137NUN1"/>
<dbReference type="PANTHER" id="PTHR10151:SF120">
    <property type="entry name" value="BIS(5'-ADENOSYL)-TRIPHOSPHATASE"/>
    <property type="match status" value="1"/>
</dbReference>
<evidence type="ECO:0000313" key="2">
    <source>
        <dbReference type="Proteomes" id="UP000070444"/>
    </source>
</evidence>
<dbReference type="STRING" id="796925.A0A137NUN1"/>
<name>A0A137NUN1_CONC2</name>
<keyword evidence="2" id="KW-1185">Reference proteome</keyword>
<accession>A0A137NUN1</accession>
<organism evidence="1 2">
    <name type="scientific">Conidiobolus coronatus (strain ATCC 28846 / CBS 209.66 / NRRL 28638)</name>
    <name type="common">Delacroixia coronata</name>
    <dbReference type="NCBI Taxonomy" id="796925"/>
    <lineage>
        <taxon>Eukaryota</taxon>
        <taxon>Fungi</taxon>
        <taxon>Fungi incertae sedis</taxon>
        <taxon>Zoopagomycota</taxon>
        <taxon>Entomophthoromycotina</taxon>
        <taxon>Entomophthoromycetes</taxon>
        <taxon>Entomophthorales</taxon>
        <taxon>Ancylistaceae</taxon>
        <taxon>Conidiobolus</taxon>
    </lineage>
</organism>
<gene>
    <name evidence="1" type="ORF">CONCODRAFT_168405</name>
</gene>
<dbReference type="InterPro" id="IPR002591">
    <property type="entry name" value="Phosphodiest/P_Trfase"/>
</dbReference>
<dbReference type="EMBL" id="KQ964723">
    <property type="protein sequence ID" value="KXN66457.1"/>
    <property type="molecule type" value="Genomic_DNA"/>
</dbReference>
<dbReference type="InterPro" id="IPR017850">
    <property type="entry name" value="Alkaline_phosphatase_core_sf"/>
</dbReference>
<dbReference type="Proteomes" id="UP000070444">
    <property type="component" value="Unassembled WGS sequence"/>
</dbReference>
<dbReference type="Gene3D" id="3.40.720.10">
    <property type="entry name" value="Alkaline Phosphatase, subunit A"/>
    <property type="match status" value="1"/>
</dbReference>
<dbReference type="SUPFAM" id="SSF53649">
    <property type="entry name" value="Alkaline phosphatase-like"/>
    <property type="match status" value="1"/>
</dbReference>
<dbReference type="PANTHER" id="PTHR10151">
    <property type="entry name" value="ECTONUCLEOTIDE PYROPHOSPHATASE/PHOSPHODIESTERASE"/>
    <property type="match status" value="1"/>
</dbReference>